<dbReference type="Pfam" id="PF00106">
    <property type="entry name" value="adh_short"/>
    <property type="match status" value="1"/>
</dbReference>
<dbReference type="InterPro" id="IPR036291">
    <property type="entry name" value="NAD(P)-bd_dom_sf"/>
</dbReference>
<dbReference type="RefSeq" id="WP_126273831.1">
    <property type="nucleotide sequence ID" value="NZ_CP034463.1"/>
</dbReference>
<organism evidence="4 5">
    <name type="scientific">Streptomyces aquilus</name>
    <dbReference type="NCBI Taxonomy" id="2548456"/>
    <lineage>
        <taxon>Bacteria</taxon>
        <taxon>Bacillati</taxon>
        <taxon>Actinomycetota</taxon>
        <taxon>Actinomycetes</taxon>
        <taxon>Kitasatosporales</taxon>
        <taxon>Streptomycetaceae</taxon>
        <taxon>Streptomyces</taxon>
    </lineage>
</organism>
<evidence type="ECO:0000256" key="1">
    <source>
        <dbReference type="ARBA" id="ARBA00006484"/>
    </source>
</evidence>
<sequence>MTKWTVITGGTAGIGRAVAERFLKEGLPVAVLARRVERLDDLVAAFGPELIRVERADVRDGDSVALAVDALLADGGEIAALVNNAGLSLGLGALHDGAVEDWDTMIDTNVSGVLHGIRAVLPAMRRTGAGHIINLGSLAAEYPFFGGNVYAATKAFVHHLSANLRVDVQGTGIRVTCIAPGMVRSEFALVRFKGDQDRADALYDGIRPLAPEDVADTVLWAHRTPAHVNVNYVELMSIDQPFGLSLTRPAPAQRKETP</sequence>
<dbReference type="InterPro" id="IPR002347">
    <property type="entry name" value="SDR_fam"/>
</dbReference>
<dbReference type="FunFam" id="3.40.50.720:FF:000047">
    <property type="entry name" value="NADP-dependent L-serine/L-allo-threonine dehydrogenase"/>
    <property type="match status" value="1"/>
</dbReference>
<dbReference type="EMBL" id="CP034463">
    <property type="protein sequence ID" value="AZP19838.1"/>
    <property type="molecule type" value="Genomic_DNA"/>
</dbReference>
<comment type="similarity">
    <text evidence="1 3">Belongs to the short-chain dehydrogenases/reductases (SDR) family.</text>
</comment>
<keyword evidence="2" id="KW-0560">Oxidoreductase</keyword>
<dbReference type="PRINTS" id="PR00080">
    <property type="entry name" value="SDRFAMILY"/>
</dbReference>
<evidence type="ECO:0000256" key="2">
    <source>
        <dbReference type="ARBA" id="ARBA00023002"/>
    </source>
</evidence>
<dbReference type="Gene3D" id="3.40.50.720">
    <property type="entry name" value="NAD(P)-binding Rossmann-like Domain"/>
    <property type="match status" value="1"/>
</dbReference>
<dbReference type="PROSITE" id="PS00061">
    <property type="entry name" value="ADH_SHORT"/>
    <property type="match status" value="1"/>
</dbReference>
<dbReference type="AlphaFoldDB" id="A0A3S9I661"/>
<keyword evidence="5" id="KW-1185">Reference proteome</keyword>
<name>A0A3S9I661_9ACTN</name>
<evidence type="ECO:0000313" key="5">
    <source>
        <dbReference type="Proteomes" id="UP000280197"/>
    </source>
</evidence>
<reference evidence="4 5" key="1">
    <citation type="submission" date="2018-12" db="EMBL/GenBank/DDBJ databases">
        <authorList>
            <person name="Li K."/>
        </authorList>
    </citation>
    <scope>NUCLEOTIDE SEQUENCE [LARGE SCALE GENOMIC DNA]</scope>
    <source>
        <strain evidence="5">CR22</strain>
    </source>
</reference>
<dbReference type="Proteomes" id="UP000280197">
    <property type="component" value="Chromosome"/>
</dbReference>
<dbReference type="SUPFAM" id="SSF51735">
    <property type="entry name" value="NAD(P)-binding Rossmann-fold domains"/>
    <property type="match status" value="1"/>
</dbReference>
<accession>A0A3S9I661</accession>
<dbReference type="PRINTS" id="PR00081">
    <property type="entry name" value="GDHRDH"/>
</dbReference>
<dbReference type="PANTHER" id="PTHR42901:SF1">
    <property type="entry name" value="ALCOHOL DEHYDROGENASE"/>
    <property type="match status" value="1"/>
</dbReference>
<dbReference type="PANTHER" id="PTHR42901">
    <property type="entry name" value="ALCOHOL DEHYDROGENASE"/>
    <property type="match status" value="1"/>
</dbReference>
<dbReference type="KEGG" id="saqu:EJC51_29475"/>
<evidence type="ECO:0000256" key="3">
    <source>
        <dbReference type="RuleBase" id="RU000363"/>
    </source>
</evidence>
<proteinExistence type="inferred from homology"/>
<gene>
    <name evidence="4" type="ORF">EJC51_29475</name>
</gene>
<protein>
    <submittedName>
        <fullName evidence="4">SDR family NAD(P)-dependent oxidoreductase</fullName>
    </submittedName>
</protein>
<dbReference type="InterPro" id="IPR020904">
    <property type="entry name" value="Sc_DH/Rdtase_CS"/>
</dbReference>
<dbReference type="GO" id="GO:0016616">
    <property type="term" value="F:oxidoreductase activity, acting on the CH-OH group of donors, NAD or NADP as acceptor"/>
    <property type="evidence" value="ECO:0007669"/>
    <property type="project" value="UniProtKB-ARBA"/>
</dbReference>
<evidence type="ECO:0000313" key="4">
    <source>
        <dbReference type="EMBL" id="AZP19838.1"/>
    </source>
</evidence>